<dbReference type="Proteomes" id="UP000229907">
    <property type="component" value="Chromosome"/>
</dbReference>
<dbReference type="AlphaFoldDB" id="A0A2D3D6M5"/>
<proteinExistence type="predicted"/>
<accession>A0A2D3D6M5</accession>
<reference evidence="2 3" key="1">
    <citation type="submission" date="2016-11" db="EMBL/GenBank/DDBJ databases">
        <title>complete genome sequence of Bifidobacterium choerinum strain FMB-1.</title>
        <authorList>
            <person name="Park C.-S."/>
            <person name="Jung D.-H."/>
            <person name="Choi D.-S."/>
        </authorList>
    </citation>
    <scope>NUCLEOTIDE SEQUENCE [LARGE SCALE GENOMIC DNA]</scope>
    <source>
        <strain evidence="2 3">FMB-1</strain>
    </source>
</reference>
<dbReference type="KEGG" id="bcho:BcFMB_07620"/>
<evidence type="ECO:0000313" key="3">
    <source>
        <dbReference type="Proteomes" id="UP000229907"/>
    </source>
</evidence>
<feature type="compositionally biased region" description="Acidic residues" evidence="1">
    <location>
        <begin position="224"/>
        <end position="237"/>
    </location>
</feature>
<dbReference type="EMBL" id="CP018044">
    <property type="protein sequence ID" value="ATU20809.1"/>
    <property type="molecule type" value="Genomic_DNA"/>
</dbReference>
<dbReference type="RefSeq" id="WP_099721462.1">
    <property type="nucleotide sequence ID" value="NZ_CP018044.1"/>
</dbReference>
<gene>
    <name evidence="2" type="ORF">BcFMB_07620</name>
</gene>
<protein>
    <submittedName>
        <fullName evidence="2">Uncharacterized protein</fullName>
    </submittedName>
</protein>
<sequence length="254" mass="26388">MATIHIKLNHAVNGGTSPCEGKVRFIPLRRYNRGDTVIVPKPFEVTLADGEANATIIDTDAIGCWAVTELPGTPQEYTRYVQVPTTSGTLEYTDLIDVNPTTLLPAAVSAGPLLQIALAADAQAALAYSRTHPDTLVLYSEEASISAMTATVADIAAVRASAQTQANHASAAAVSAGTDAQTIAAAARTAAHNLTRVEDAANRITAIADAITTPGTPATPDEPTAPDETTDPTETEETATPAETTEMDPHSEEA</sequence>
<feature type="compositionally biased region" description="Low complexity" evidence="1">
    <location>
        <begin position="212"/>
        <end position="222"/>
    </location>
</feature>
<evidence type="ECO:0000256" key="1">
    <source>
        <dbReference type="SAM" id="MobiDB-lite"/>
    </source>
</evidence>
<feature type="region of interest" description="Disordered" evidence="1">
    <location>
        <begin position="209"/>
        <end position="254"/>
    </location>
</feature>
<evidence type="ECO:0000313" key="2">
    <source>
        <dbReference type="EMBL" id="ATU20809.1"/>
    </source>
</evidence>
<name>A0A2D3D6M5_9BIFI</name>
<organism evidence="2 3">
    <name type="scientific">Bifidobacterium choerinum</name>
    <dbReference type="NCBI Taxonomy" id="35760"/>
    <lineage>
        <taxon>Bacteria</taxon>
        <taxon>Bacillati</taxon>
        <taxon>Actinomycetota</taxon>
        <taxon>Actinomycetes</taxon>
        <taxon>Bifidobacteriales</taxon>
        <taxon>Bifidobacteriaceae</taxon>
        <taxon>Bifidobacterium</taxon>
    </lineage>
</organism>